<organism evidence="1 2">
    <name type="scientific">Effrenium voratum</name>
    <dbReference type="NCBI Taxonomy" id="2562239"/>
    <lineage>
        <taxon>Eukaryota</taxon>
        <taxon>Sar</taxon>
        <taxon>Alveolata</taxon>
        <taxon>Dinophyceae</taxon>
        <taxon>Suessiales</taxon>
        <taxon>Symbiodiniaceae</taxon>
        <taxon>Effrenium</taxon>
    </lineage>
</organism>
<dbReference type="Proteomes" id="UP001178507">
    <property type="component" value="Unassembled WGS sequence"/>
</dbReference>
<comment type="caution">
    <text evidence="1">The sequence shown here is derived from an EMBL/GenBank/DDBJ whole genome shotgun (WGS) entry which is preliminary data.</text>
</comment>
<sequence>MQFEERLEVPVALELANVFLRFSNEQQASYAERGRLVQDGRYCAEAAAMAKAIMDRGECGRAQQILAWCKALQGDHGAAAGDFCAALPNLTQDPATLRTWPVTVHLWCLGSPIWWPWWRRPSPWPSSPRPGQRQR</sequence>
<proteinExistence type="predicted"/>
<accession>A0AA36MUQ9</accession>
<evidence type="ECO:0000313" key="2">
    <source>
        <dbReference type="Proteomes" id="UP001178507"/>
    </source>
</evidence>
<dbReference type="EMBL" id="CAUJNA010000773">
    <property type="protein sequence ID" value="CAJ1381029.1"/>
    <property type="molecule type" value="Genomic_DNA"/>
</dbReference>
<evidence type="ECO:0000313" key="1">
    <source>
        <dbReference type="EMBL" id="CAJ1381029.1"/>
    </source>
</evidence>
<protein>
    <submittedName>
        <fullName evidence="1">Uncharacterized protein</fullName>
    </submittedName>
</protein>
<dbReference type="AlphaFoldDB" id="A0AA36MUQ9"/>
<name>A0AA36MUQ9_9DINO</name>
<keyword evidence="2" id="KW-1185">Reference proteome</keyword>
<reference evidence="1" key="1">
    <citation type="submission" date="2023-08" db="EMBL/GenBank/DDBJ databases">
        <authorList>
            <person name="Chen Y."/>
            <person name="Shah S."/>
            <person name="Dougan E. K."/>
            <person name="Thang M."/>
            <person name="Chan C."/>
        </authorList>
    </citation>
    <scope>NUCLEOTIDE SEQUENCE</scope>
</reference>
<gene>
    <name evidence="1" type="ORF">EVOR1521_LOCUS8835</name>
</gene>